<comment type="caution">
    <text evidence="2">The sequence shown here is derived from an EMBL/GenBank/DDBJ whole genome shotgun (WGS) entry which is preliminary data.</text>
</comment>
<protein>
    <recommendedName>
        <fullName evidence="4">Lipoprotein</fullName>
    </recommendedName>
</protein>
<dbReference type="EMBL" id="JAGSPC010000001">
    <property type="protein sequence ID" value="MBV7258872.1"/>
    <property type="molecule type" value="Genomic_DNA"/>
</dbReference>
<dbReference type="PROSITE" id="PS51257">
    <property type="entry name" value="PROKAR_LIPOPROTEIN"/>
    <property type="match status" value="1"/>
</dbReference>
<reference evidence="2" key="1">
    <citation type="submission" date="2021-04" db="EMBL/GenBank/DDBJ databases">
        <authorList>
            <person name="Pira H."/>
            <person name="Risdian C."/>
            <person name="Wink J."/>
        </authorList>
    </citation>
    <scope>NUCLEOTIDE SEQUENCE</scope>
    <source>
        <strain evidence="2">WH158</strain>
    </source>
</reference>
<proteinExistence type="predicted"/>
<name>A0A9X1F2F6_9SPHN</name>
<keyword evidence="3" id="KW-1185">Reference proteome</keyword>
<evidence type="ECO:0000313" key="2">
    <source>
        <dbReference type="EMBL" id="MBV7258872.1"/>
    </source>
</evidence>
<keyword evidence="1" id="KW-0732">Signal</keyword>
<organism evidence="2 3">
    <name type="scientific">Erythrobacter crassostreae</name>
    <dbReference type="NCBI Taxonomy" id="2828328"/>
    <lineage>
        <taxon>Bacteria</taxon>
        <taxon>Pseudomonadati</taxon>
        <taxon>Pseudomonadota</taxon>
        <taxon>Alphaproteobacteria</taxon>
        <taxon>Sphingomonadales</taxon>
        <taxon>Erythrobacteraceae</taxon>
        <taxon>Erythrobacter/Porphyrobacter group</taxon>
        <taxon>Erythrobacter</taxon>
    </lineage>
</organism>
<feature type="chain" id="PRO_5040812483" description="Lipoprotein" evidence="1">
    <location>
        <begin position="20"/>
        <end position="253"/>
    </location>
</feature>
<sequence>MQTAKLVLFAAALAMTVTACGTPQRGPSQKVIARALQSAPGAAQPSTIVKTEIAYARAAKESGQHTAALEYAANGARLHRRNGLVGALNMFGQGKDPEAAADWAPRTVVMSCDGEVALSLGRFVDQEGFVGNYVTTWVRQPGNSYKWIYDVAGRDNPQPPPRAEFEDGDIVVTAIDAVQGLVATCPRGGEQVPPPPPLLLSADIPGDATLSRDGTLRWRWEHGSDGTKYIAADYYYNGEWVTAIDEGFVSPAE</sequence>
<evidence type="ECO:0000256" key="1">
    <source>
        <dbReference type="SAM" id="SignalP"/>
    </source>
</evidence>
<accession>A0A9X1F2F6</accession>
<gene>
    <name evidence="2" type="ORF">KCG46_04670</name>
</gene>
<feature type="signal peptide" evidence="1">
    <location>
        <begin position="1"/>
        <end position="19"/>
    </location>
</feature>
<dbReference type="RefSeq" id="WP_218404137.1">
    <property type="nucleotide sequence ID" value="NZ_JAGSPC010000001.1"/>
</dbReference>
<evidence type="ECO:0000313" key="3">
    <source>
        <dbReference type="Proteomes" id="UP001138681"/>
    </source>
</evidence>
<evidence type="ECO:0008006" key="4">
    <source>
        <dbReference type="Google" id="ProtNLM"/>
    </source>
</evidence>
<dbReference type="Proteomes" id="UP001138681">
    <property type="component" value="Unassembled WGS sequence"/>
</dbReference>
<dbReference type="AlphaFoldDB" id="A0A9X1F2F6"/>